<dbReference type="GO" id="GO:0016757">
    <property type="term" value="F:glycosyltransferase activity"/>
    <property type="evidence" value="ECO:0007669"/>
    <property type="project" value="UniProtKB-KW"/>
</dbReference>
<dbReference type="Gene3D" id="3.40.50.2000">
    <property type="entry name" value="Glycogen Phosphorylase B"/>
    <property type="match status" value="2"/>
</dbReference>
<protein>
    <submittedName>
        <fullName evidence="3">Glycosyltransferase</fullName>
        <ecNumber evidence="3">2.4.-.-</ecNumber>
    </submittedName>
</protein>
<dbReference type="EMBL" id="CP134853">
    <property type="protein sequence ID" value="WNL28495.1"/>
    <property type="molecule type" value="Genomic_DNA"/>
</dbReference>
<evidence type="ECO:0000259" key="1">
    <source>
        <dbReference type="Pfam" id="PF00534"/>
    </source>
</evidence>
<dbReference type="EC" id="2.4.-.-" evidence="3"/>
<dbReference type="EMBL" id="CP135131">
    <property type="protein sequence ID" value="WNP41008.1"/>
    <property type="molecule type" value="Genomic_DNA"/>
</dbReference>
<dbReference type="PANTHER" id="PTHR12526:SF630">
    <property type="entry name" value="GLYCOSYLTRANSFERASE"/>
    <property type="match status" value="1"/>
</dbReference>
<keyword evidence="3" id="KW-0328">Glycosyltransferase</keyword>
<organism evidence="3">
    <name type="scientific">Arcobacter sp. AZ-2023</name>
    <dbReference type="NCBI Taxonomy" id="3074453"/>
    <lineage>
        <taxon>Bacteria</taxon>
        <taxon>Pseudomonadati</taxon>
        <taxon>Campylobacterota</taxon>
        <taxon>Epsilonproteobacteria</taxon>
        <taxon>Campylobacterales</taxon>
        <taxon>Arcobacteraceae</taxon>
        <taxon>Arcobacter</taxon>
    </lineage>
</organism>
<reference evidence="3" key="1">
    <citation type="submission" date="2023-09" db="EMBL/GenBank/DDBJ databases">
        <title>Arcobacter tbilisiensis sp. nov. isolated from chicken meat in Tbilisi, Georgia.</title>
        <authorList>
            <person name="Matthias R."/>
            <person name="Zautner A.E."/>
        </authorList>
    </citation>
    <scope>NUCLEOTIDE SEQUENCE</scope>
    <source>
        <strain evidence="4">LEO 101</strain>
        <strain evidence="2">LEO 49</strain>
        <strain evidence="5">LEO 50</strain>
        <strain evidence="3">LEO 53</strain>
    </source>
</reference>
<proteinExistence type="predicted"/>
<accession>A0AA96DQJ4</accession>
<sequence>MKNNYKKNVSIICLSPNFGGMEIDAIKLANKLSSYSKIILVAKENGFIAQKFDNNCLNNQNISLETVKFKSSLSFNIIKIARDIVMRNNIKNVIFFGASELKSLYFSFLGLDINLIVRHGTTKSTPKKDWFHKLIYSKVNYHVSISKHIHKNLDYIIPFGKNSKSILIYPSVKNININKKEKNDKLTLLHTGRIANGKGQIDAIKACSILVENNIDFIFYVVGGFEKDYEKEFLDFYNNLNYKDKIILAGFSNEIEKYLEKSHIFIFPSYGEGFGNSFIEAISSGLDCISYSNTSFLEFREIGLDFGIVKDKNIEILKETLLKISKKEVVFDIEKNKKIINDSFSEDKEIRKYLRILK</sequence>
<dbReference type="PANTHER" id="PTHR12526">
    <property type="entry name" value="GLYCOSYLTRANSFERASE"/>
    <property type="match status" value="1"/>
</dbReference>
<evidence type="ECO:0000313" key="3">
    <source>
        <dbReference type="EMBL" id="WNL32766.1"/>
    </source>
</evidence>
<evidence type="ECO:0000313" key="5">
    <source>
        <dbReference type="EMBL" id="WNP41008.1"/>
    </source>
</evidence>
<dbReference type="InterPro" id="IPR001296">
    <property type="entry name" value="Glyco_trans_1"/>
</dbReference>
<gene>
    <name evidence="4" type="ORF">RJG58_04310</name>
    <name evidence="5" type="ORF">RMP69_04310</name>
    <name evidence="2" type="ORF">RMQ65_03785</name>
    <name evidence="3" type="ORF">RMQ67_04310</name>
</gene>
<dbReference type="EMBL" id="CP135130">
    <property type="protein sequence ID" value="WNP38916.1"/>
    <property type="molecule type" value="Genomic_DNA"/>
</dbReference>
<feature type="domain" description="Glycosyl transferase family 1" evidence="1">
    <location>
        <begin position="178"/>
        <end position="341"/>
    </location>
</feature>
<dbReference type="Pfam" id="PF00534">
    <property type="entry name" value="Glycos_transf_1"/>
    <property type="match status" value="1"/>
</dbReference>
<dbReference type="AlphaFoldDB" id="A0AA96DQJ4"/>
<name>A0AA96DQJ4_9BACT</name>
<evidence type="ECO:0000313" key="4">
    <source>
        <dbReference type="EMBL" id="WNP38916.1"/>
    </source>
</evidence>
<dbReference type="SUPFAM" id="SSF53756">
    <property type="entry name" value="UDP-Glycosyltransferase/glycogen phosphorylase"/>
    <property type="match status" value="1"/>
</dbReference>
<evidence type="ECO:0000313" key="2">
    <source>
        <dbReference type="EMBL" id="WNL28495.1"/>
    </source>
</evidence>
<dbReference type="EMBL" id="CP134855">
    <property type="protein sequence ID" value="WNL32766.1"/>
    <property type="molecule type" value="Genomic_DNA"/>
</dbReference>
<keyword evidence="3" id="KW-0808">Transferase</keyword>